<evidence type="ECO:0000256" key="2">
    <source>
        <dbReference type="ARBA" id="ARBA00010427"/>
    </source>
</evidence>
<accession>A0A6P6XR47</accession>
<keyword evidence="4" id="KW-0804">Transcription</keyword>
<dbReference type="OMA" id="CAFHLKY"/>
<evidence type="ECO:0000313" key="6">
    <source>
        <dbReference type="Proteomes" id="UP000515146"/>
    </source>
</evidence>
<dbReference type="Gene3D" id="3.40.50.11990">
    <property type="entry name" value="RNA polymerase II accessory factor, Cdc73 C-terminal domain"/>
    <property type="match status" value="1"/>
</dbReference>
<dbReference type="GO" id="GO:0032968">
    <property type="term" value="P:positive regulation of transcription elongation by RNA polymerase II"/>
    <property type="evidence" value="ECO:0007669"/>
    <property type="project" value="TreeGrafter"/>
</dbReference>
<dbReference type="AlphaFoldDB" id="A0A6P6XR47"/>
<dbReference type="GO" id="GO:0016593">
    <property type="term" value="C:Cdc73/Paf1 complex"/>
    <property type="evidence" value="ECO:0007669"/>
    <property type="project" value="InterPro"/>
</dbReference>
<comment type="similarity">
    <text evidence="2">Belongs to the CDC73 family.</text>
</comment>
<evidence type="ECO:0000256" key="4">
    <source>
        <dbReference type="ARBA" id="ARBA00023163"/>
    </source>
</evidence>
<dbReference type="InterPro" id="IPR032041">
    <property type="entry name" value="Cdc73_N"/>
</dbReference>
<keyword evidence="3" id="KW-0805">Transcription regulation</keyword>
<dbReference type="Proteomes" id="UP000515146">
    <property type="component" value="Unplaced"/>
</dbReference>
<dbReference type="KEGG" id="dpte:113789877"/>
<keyword evidence="6" id="KW-1185">Reference proteome</keyword>
<comment type="subcellular location">
    <subcellularLocation>
        <location evidence="1">Nucleus</location>
    </subcellularLocation>
</comment>
<dbReference type="Pfam" id="PF16050">
    <property type="entry name" value="CDC73_N"/>
    <property type="match status" value="1"/>
</dbReference>
<gene>
    <name evidence="7" type="primary">LOC113789877</name>
</gene>
<dbReference type="InterPro" id="IPR038103">
    <property type="entry name" value="CDC73_C_sf"/>
</dbReference>
<dbReference type="OrthoDB" id="2186602at2759"/>
<evidence type="ECO:0000313" key="7">
    <source>
        <dbReference type="RefSeq" id="XP_027195268.1"/>
    </source>
</evidence>
<evidence type="ECO:0000256" key="5">
    <source>
        <dbReference type="ARBA" id="ARBA00023242"/>
    </source>
</evidence>
<dbReference type="FunFam" id="3.40.50.11990:FF:000002">
    <property type="entry name" value="protein CDC73 homolog"/>
    <property type="match status" value="1"/>
</dbReference>
<organism evidence="6 7">
    <name type="scientific">Dermatophagoides pteronyssinus</name>
    <name type="common">European house dust mite</name>
    <dbReference type="NCBI Taxonomy" id="6956"/>
    <lineage>
        <taxon>Eukaryota</taxon>
        <taxon>Metazoa</taxon>
        <taxon>Ecdysozoa</taxon>
        <taxon>Arthropoda</taxon>
        <taxon>Chelicerata</taxon>
        <taxon>Arachnida</taxon>
        <taxon>Acari</taxon>
        <taxon>Acariformes</taxon>
        <taxon>Sarcoptiformes</taxon>
        <taxon>Astigmata</taxon>
        <taxon>Psoroptidia</taxon>
        <taxon>Analgoidea</taxon>
        <taxon>Pyroglyphidae</taxon>
        <taxon>Dermatophagoidinae</taxon>
        <taxon>Dermatophagoides</taxon>
    </lineage>
</organism>
<dbReference type="InParanoid" id="A0A6P6XR47"/>
<dbReference type="Pfam" id="PF05179">
    <property type="entry name" value="CDC73_C"/>
    <property type="match status" value="1"/>
</dbReference>
<evidence type="ECO:0000256" key="1">
    <source>
        <dbReference type="ARBA" id="ARBA00004123"/>
    </source>
</evidence>
<protein>
    <submittedName>
        <fullName evidence="7">Parafibromin-like</fullName>
    </submittedName>
</protein>
<dbReference type="PANTHER" id="PTHR12466">
    <property type="entry name" value="CDC73 DOMAIN PROTEIN"/>
    <property type="match status" value="1"/>
</dbReference>
<name>A0A6P6XR47_DERPT</name>
<sequence length="622" mass="70057">MADPLSLLRQYHMRKKDIVERDQMICFGEYCWPKQTKTNYLIYSSSRDGPNKNYYTLECLVYFLRNVHLQHPTYVKQAASFEIPVVQRPDRKDLLAYLSGETSTSASIDKSAPIELPISISQLNKESGHQQNLSGHVGMTGQLMDGQDGPPASKLARLDEMEKVRKQFAARLDAPKIKKTLPTDLLVGQHGSSSASGIGASGDSNTTSLRDSMSHEQIAALKAKRLAKKRSTIIDADTDLEGAQALGLNNTAADHSVLLQYDSNFTKEIQNKERVWRNRTNILQSSGKNFQKPIFFILQSIKVREDNALRNRGNGIVSNNSIHSSSQMNRSNLLSSSSTSSVIMSTTSSQMNNGQAINVGNNIQQIQPSAQPANIQQQQIAQQQYNRYDQERFAKNDSALGFSIDTTSTYHGLTLKSVTEGSTAPKTVSGSAVTGLLMQKNNQLVSNNGHHGNQKPQKRPSRTPIIIIPATNTSLITMYNAKAILQDLKYMDSKQCDQRRENEILIQRRKPDNTTVPYRIIDNPLKLTQEEWNRVVAVFVQGPAWQFKGWPWNGNPVEIFARIKAFHLKFDEMKLDNNVAKWSVEIIDLSRSKRHLDRANLLKFWSLLDQHIAKHKHNVVRY</sequence>
<dbReference type="GO" id="GO:0006368">
    <property type="term" value="P:transcription elongation by RNA polymerase II"/>
    <property type="evidence" value="ECO:0007669"/>
    <property type="project" value="InterPro"/>
</dbReference>
<proteinExistence type="inferred from homology"/>
<dbReference type="FunCoup" id="A0A6P6XR47">
    <property type="interactions" value="1817"/>
</dbReference>
<dbReference type="InterPro" id="IPR007852">
    <property type="entry name" value="Cdc73/Parafibromin"/>
</dbReference>
<dbReference type="RefSeq" id="XP_027195268.1">
    <property type="nucleotide sequence ID" value="XM_027339467.1"/>
</dbReference>
<dbReference type="PANTHER" id="PTHR12466:SF8">
    <property type="entry name" value="PARAFIBROMIN"/>
    <property type="match status" value="1"/>
</dbReference>
<keyword evidence="5" id="KW-0539">Nucleus</keyword>
<dbReference type="CTD" id="41086"/>
<evidence type="ECO:0000256" key="3">
    <source>
        <dbReference type="ARBA" id="ARBA00023015"/>
    </source>
</evidence>
<reference evidence="7" key="1">
    <citation type="submission" date="2025-08" db="UniProtKB">
        <authorList>
            <consortium name="RefSeq"/>
        </authorList>
    </citation>
    <scope>IDENTIFICATION</scope>
    <source>
        <strain evidence="7">Airmid</strain>
    </source>
</reference>
<dbReference type="GO" id="GO:0000993">
    <property type="term" value="F:RNA polymerase II complex binding"/>
    <property type="evidence" value="ECO:0007669"/>
    <property type="project" value="TreeGrafter"/>
</dbReference>
<dbReference type="GeneID" id="113789877"/>
<dbReference type="InterPro" id="IPR031336">
    <property type="entry name" value="CDC73_C"/>
</dbReference>